<protein>
    <submittedName>
        <fullName evidence="1">Uncharacterized protein</fullName>
    </submittedName>
</protein>
<sequence>MSTRHLEVLAVCSLHQSLLSPLSELDHDSLDVLPIFISAQCWTVFETGQHYFVRRWNGTASVHRSPFSKLTRSGRRDGRADQSRTRLEDRIPQLCRARSL</sequence>
<evidence type="ECO:0000313" key="1">
    <source>
        <dbReference type="EMBL" id="KAE9387935.1"/>
    </source>
</evidence>
<dbReference type="Proteomes" id="UP000799118">
    <property type="component" value="Unassembled WGS sequence"/>
</dbReference>
<dbReference type="AlphaFoldDB" id="A0A6A4GRT2"/>
<dbReference type="EMBL" id="ML769771">
    <property type="protein sequence ID" value="KAE9387935.1"/>
    <property type="molecule type" value="Genomic_DNA"/>
</dbReference>
<name>A0A6A4GRT2_9AGAR</name>
<evidence type="ECO:0000313" key="2">
    <source>
        <dbReference type="Proteomes" id="UP000799118"/>
    </source>
</evidence>
<reference evidence="1" key="1">
    <citation type="journal article" date="2019" name="Environ. Microbiol.">
        <title>Fungal ecological strategies reflected in gene transcription - a case study of two litter decomposers.</title>
        <authorList>
            <person name="Barbi F."/>
            <person name="Kohler A."/>
            <person name="Barry K."/>
            <person name="Baskaran P."/>
            <person name="Daum C."/>
            <person name="Fauchery L."/>
            <person name="Ihrmark K."/>
            <person name="Kuo A."/>
            <person name="LaButti K."/>
            <person name="Lipzen A."/>
            <person name="Morin E."/>
            <person name="Grigoriev I.V."/>
            <person name="Henrissat B."/>
            <person name="Lindahl B."/>
            <person name="Martin F."/>
        </authorList>
    </citation>
    <scope>NUCLEOTIDE SEQUENCE</scope>
    <source>
        <strain evidence="1">JB14</strain>
    </source>
</reference>
<accession>A0A6A4GRT2</accession>
<keyword evidence="2" id="KW-1185">Reference proteome</keyword>
<organism evidence="1 2">
    <name type="scientific">Gymnopus androsaceus JB14</name>
    <dbReference type="NCBI Taxonomy" id="1447944"/>
    <lineage>
        <taxon>Eukaryota</taxon>
        <taxon>Fungi</taxon>
        <taxon>Dikarya</taxon>
        <taxon>Basidiomycota</taxon>
        <taxon>Agaricomycotina</taxon>
        <taxon>Agaricomycetes</taxon>
        <taxon>Agaricomycetidae</taxon>
        <taxon>Agaricales</taxon>
        <taxon>Marasmiineae</taxon>
        <taxon>Omphalotaceae</taxon>
        <taxon>Gymnopus</taxon>
    </lineage>
</organism>
<proteinExistence type="predicted"/>
<gene>
    <name evidence="1" type="ORF">BT96DRAFT_450957</name>
</gene>